<dbReference type="RefSeq" id="WP_021228599.1">
    <property type="nucleotide sequence ID" value="NZ_ATDP01000109.1"/>
</dbReference>
<feature type="modified residue" description="4-aspartylphosphate" evidence="2">
    <location>
        <position position="60"/>
    </location>
</feature>
<comment type="caution">
    <text evidence="4">The sequence shown here is derived from an EMBL/GenBank/DDBJ whole genome shotgun (WGS) entry which is preliminary data.</text>
</comment>
<dbReference type="EMBL" id="ATDP01000109">
    <property type="protein sequence ID" value="EQB10856.1"/>
    <property type="molecule type" value="Genomic_DNA"/>
</dbReference>
<accession>T0H3D1</accession>
<dbReference type="PATRIC" id="fig|1331060.3.peg.5018"/>
<feature type="domain" description="Response regulatory" evidence="3">
    <location>
        <begin position="10"/>
        <end position="119"/>
    </location>
</feature>
<sequence length="188" mass="20041">MEEQGHNRASILVVDDETLVRMMTAEVLLDAGFMVLEACSANEAVTALEGRDDIVAVLSDIEMPPGIDGIALAGVVRERWPSVAMMLTSGRIAPTDADVLFIAKPWRAADLIAHVASVVGPAAVPLTDDEILDAWRDAELALEAASEADKPEAAHHSMLAEQDAIERFGAGAHAAAYDERFPSDPARE</sequence>
<keyword evidence="5" id="KW-1185">Reference proteome</keyword>
<proteinExistence type="predicted"/>
<evidence type="ECO:0000259" key="3">
    <source>
        <dbReference type="PROSITE" id="PS50110"/>
    </source>
</evidence>
<organism evidence="4 5">
    <name type="scientific">Sphingobium lactosutens DS20</name>
    <dbReference type="NCBI Taxonomy" id="1331060"/>
    <lineage>
        <taxon>Bacteria</taxon>
        <taxon>Pseudomonadati</taxon>
        <taxon>Pseudomonadota</taxon>
        <taxon>Alphaproteobacteria</taxon>
        <taxon>Sphingomonadales</taxon>
        <taxon>Sphingomonadaceae</taxon>
        <taxon>Sphingobium</taxon>
    </lineage>
</organism>
<evidence type="ECO:0000313" key="5">
    <source>
        <dbReference type="Proteomes" id="UP000015531"/>
    </source>
</evidence>
<dbReference type="PANTHER" id="PTHR44591:SF3">
    <property type="entry name" value="RESPONSE REGULATORY DOMAIN-CONTAINING PROTEIN"/>
    <property type="match status" value="1"/>
</dbReference>
<name>T0H3D1_9SPHN</name>
<dbReference type="Gene3D" id="3.40.50.2300">
    <property type="match status" value="1"/>
</dbReference>
<dbReference type="InterPro" id="IPR050595">
    <property type="entry name" value="Bact_response_regulator"/>
</dbReference>
<evidence type="ECO:0000256" key="1">
    <source>
        <dbReference type="ARBA" id="ARBA00022553"/>
    </source>
</evidence>
<dbReference type="AlphaFoldDB" id="T0H3D1"/>
<dbReference type="InterPro" id="IPR011006">
    <property type="entry name" value="CheY-like_superfamily"/>
</dbReference>
<dbReference type="eggNOG" id="COG0784">
    <property type="taxonomic scope" value="Bacteria"/>
</dbReference>
<dbReference type="SUPFAM" id="SSF52172">
    <property type="entry name" value="CheY-like"/>
    <property type="match status" value="1"/>
</dbReference>
<reference evidence="4 5" key="1">
    <citation type="journal article" date="2013" name="Genome Announc.">
        <title>Draft Genome Sequence of Sphingobium lactosutens Strain DS20T, Isolated from a Hexachlorocyclohexane Dumpsite.</title>
        <authorList>
            <person name="Kumar R."/>
            <person name="Dwivedi V."/>
            <person name="Negi V."/>
            <person name="Khurana J.P."/>
            <person name="Lal R."/>
        </authorList>
    </citation>
    <scope>NUCLEOTIDE SEQUENCE [LARGE SCALE GENOMIC DNA]</scope>
    <source>
        <strain evidence="4 5">DS20</strain>
    </source>
</reference>
<protein>
    <recommendedName>
        <fullName evidence="3">Response regulatory domain-containing protein</fullName>
    </recommendedName>
</protein>
<dbReference type="GO" id="GO:0000160">
    <property type="term" value="P:phosphorelay signal transduction system"/>
    <property type="evidence" value="ECO:0007669"/>
    <property type="project" value="InterPro"/>
</dbReference>
<dbReference type="PANTHER" id="PTHR44591">
    <property type="entry name" value="STRESS RESPONSE REGULATOR PROTEIN 1"/>
    <property type="match status" value="1"/>
</dbReference>
<dbReference type="Proteomes" id="UP000015531">
    <property type="component" value="Unassembled WGS sequence"/>
</dbReference>
<evidence type="ECO:0000256" key="2">
    <source>
        <dbReference type="PROSITE-ProRule" id="PRU00169"/>
    </source>
</evidence>
<dbReference type="InterPro" id="IPR001789">
    <property type="entry name" value="Sig_transdc_resp-reg_receiver"/>
</dbReference>
<dbReference type="Pfam" id="PF00072">
    <property type="entry name" value="Response_reg"/>
    <property type="match status" value="1"/>
</dbReference>
<dbReference type="PROSITE" id="PS50110">
    <property type="entry name" value="RESPONSE_REGULATORY"/>
    <property type="match status" value="1"/>
</dbReference>
<keyword evidence="1 2" id="KW-0597">Phosphoprotein</keyword>
<gene>
    <name evidence="4" type="ORF">RLDS_25810</name>
</gene>
<evidence type="ECO:0000313" key="4">
    <source>
        <dbReference type="EMBL" id="EQB10856.1"/>
    </source>
</evidence>
<dbReference type="SMART" id="SM00448">
    <property type="entry name" value="REC"/>
    <property type="match status" value="1"/>
</dbReference>